<sequence length="178" mass="19430">MDMPRRAQQEAVRGGARHRPAPQTLRRPRPAAGSRPVEGAEQPGTVPSRSESPTRPRRQRVEWRDEDEFDADDAEAAAVRGHRGAAGTRIGTWFRGLTGSLALGLLLVALALIGVQVWATRQGQDGPGTTMIVSHAVAAVLALVLQRFADRNRDRRGAAALLAVLVAVFGTLWFWWWA</sequence>
<protein>
    <submittedName>
        <fullName evidence="3">Uncharacterized protein</fullName>
    </submittedName>
</protein>
<organism evidence="3 4">
    <name type="scientific">Saccharopolyspora gregorii</name>
    <dbReference type="NCBI Taxonomy" id="33914"/>
    <lineage>
        <taxon>Bacteria</taxon>
        <taxon>Bacillati</taxon>
        <taxon>Actinomycetota</taxon>
        <taxon>Actinomycetes</taxon>
        <taxon>Pseudonocardiales</taxon>
        <taxon>Pseudonocardiaceae</taxon>
        <taxon>Saccharopolyspora</taxon>
    </lineage>
</organism>
<accession>A0ABP6S204</accession>
<proteinExistence type="predicted"/>
<feature type="transmembrane region" description="Helical" evidence="2">
    <location>
        <begin position="157"/>
        <end position="176"/>
    </location>
</feature>
<gene>
    <name evidence="3" type="ORF">GCM10020366_68070</name>
</gene>
<keyword evidence="4" id="KW-1185">Reference proteome</keyword>
<keyword evidence="2" id="KW-1133">Transmembrane helix</keyword>
<feature type="region of interest" description="Disordered" evidence="1">
    <location>
        <begin position="1"/>
        <end position="69"/>
    </location>
</feature>
<feature type="transmembrane region" description="Helical" evidence="2">
    <location>
        <begin position="127"/>
        <end position="145"/>
    </location>
</feature>
<name>A0ABP6S204_9PSEU</name>
<reference evidence="4" key="1">
    <citation type="journal article" date="2019" name="Int. J. Syst. Evol. Microbiol.">
        <title>The Global Catalogue of Microorganisms (GCM) 10K type strain sequencing project: providing services to taxonomists for standard genome sequencing and annotation.</title>
        <authorList>
            <consortium name="The Broad Institute Genomics Platform"/>
            <consortium name="The Broad Institute Genome Sequencing Center for Infectious Disease"/>
            <person name="Wu L."/>
            <person name="Ma J."/>
        </authorList>
    </citation>
    <scope>NUCLEOTIDE SEQUENCE [LARGE SCALE GENOMIC DNA]</scope>
    <source>
        <strain evidence="4">JCM 9687</strain>
    </source>
</reference>
<evidence type="ECO:0000313" key="3">
    <source>
        <dbReference type="EMBL" id="GAA3365991.1"/>
    </source>
</evidence>
<evidence type="ECO:0000256" key="1">
    <source>
        <dbReference type="SAM" id="MobiDB-lite"/>
    </source>
</evidence>
<dbReference type="Proteomes" id="UP001500483">
    <property type="component" value="Unassembled WGS sequence"/>
</dbReference>
<evidence type="ECO:0000256" key="2">
    <source>
        <dbReference type="SAM" id="Phobius"/>
    </source>
</evidence>
<keyword evidence="2" id="KW-0472">Membrane</keyword>
<feature type="transmembrane region" description="Helical" evidence="2">
    <location>
        <begin position="93"/>
        <end position="115"/>
    </location>
</feature>
<keyword evidence="2" id="KW-0812">Transmembrane</keyword>
<comment type="caution">
    <text evidence="3">The sequence shown here is derived from an EMBL/GenBank/DDBJ whole genome shotgun (WGS) entry which is preliminary data.</text>
</comment>
<evidence type="ECO:0000313" key="4">
    <source>
        <dbReference type="Proteomes" id="UP001500483"/>
    </source>
</evidence>
<dbReference type="EMBL" id="BAAAYK010000038">
    <property type="protein sequence ID" value="GAA3365991.1"/>
    <property type="molecule type" value="Genomic_DNA"/>
</dbReference>